<dbReference type="InterPro" id="IPR000917">
    <property type="entry name" value="Sulfatase_N"/>
</dbReference>
<dbReference type="PANTHER" id="PTHR42693">
    <property type="entry name" value="ARYLSULFATASE FAMILY MEMBER"/>
    <property type="match status" value="1"/>
</dbReference>
<comment type="similarity">
    <text evidence="1">Belongs to the sulfatase family.</text>
</comment>
<evidence type="ECO:0000256" key="2">
    <source>
        <dbReference type="ARBA" id="ARBA00022723"/>
    </source>
</evidence>
<feature type="domain" description="Sulfatase N-terminal" evidence="5">
    <location>
        <begin position="27"/>
        <end position="339"/>
    </location>
</feature>
<dbReference type="Gene3D" id="3.30.1120.10">
    <property type="match status" value="1"/>
</dbReference>
<dbReference type="EMBL" id="BMXF01000001">
    <property type="protein sequence ID" value="GHB54306.1"/>
    <property type="molecule type" value="Genomic_DNA"/>
</dbReference>
<dbReference type="AlphaFoldDB" id="A0A8J3G896"/>
<reference evidence="6 7" key="1">
    <citation type="journal article" date="2014" name="Int. J. Syst. Evol. Microbiol.">
        <title>Complete genome sequence of Corynebacterium casei LMG S-19264T (=DSM 44701T), isolated from a smear-ripened cheese.</title>
        <authorList>
            <consortium name="US DOE Joint Genome Institute (JGI-PGF)"/>
            <person name="Walter F."/>
            <person name="Albersmeier A."/>
            <person name="Kalinowski J."/>
            <person name="Ruckert C."/>
        </authorList>
    </citation>
    <scope>NUCLEOTIDE SEQUENCE [LARGE SCALE GENOMIC DNA]</scope>
    <source>
        <strain evidence="6 7">KCTC 12866</strain>
    </source>
</reference>
<name>A0A8J3G896_9BACT</name>
<sequence>MKKKILLFAIIAAGAWLTFGSTIPTKSNIVLILSDDAGYADFGFQSNRFIATPNIDRIANEGVKFTDAYVSAAVCAPSRAGLLTGINQAEFGNVDNYIKGVKYTIPQADYGIPQNIKLIGDYLHPHGYRTGIIGKWHEGFSKPYHPNSRGFDYFWGFLWGSSNYLPGKAVEVEEDGQPVDPARIPYMTDAIGDHALEFIEREQDHPFFLYVSFNAVHTPLQSKAEDLEKFRDQFKDKVKLNNAAMTHSLDQNVGRIFAQLEKLNLLDNTLIIFLNDNGGQKNTIHADNFPLRGQKSDPLEGGIRVPMAMRWPGKVEPGTVSSRIVSSLDIVPTALAAAGDKLSKQPQLKGKNLVEVASGKNGRDDRTLYWLISNDEGAIRQGDWKLVFENGKGPQLYNLRRDIGESNDLFQSNNKMGKQLLAKYQGWKSSLPPKRFQPIRPGDGSKD</sequence>
<dbReference type="GO" id="GO:0046872">
    <property type="term" value="F:metal ion binding"/>
    <property type="evidence" value="ECO:0007669"/>
    <property type="project" value="UniProtKB-KW"/>
</dbReference>
<keyword evidence="7" id="KW-1185">Reference proteome</keyword>
<evidence type="ECO:0000313" key="7">
    <source>
        <dbReference type="Proteomes" id="UP000598271"/>
    </source>
</evidence>
<organism evidence="6 7">
    <name type="scientific">Persicitalea jodogahamensis</name>
    <dbReference type="NCBI Taxonomy" id="402147"/>
    <lineage>
        <taxon>Bacteria</taxon>
        <taxon>Pseudomonadati</taxon>
        <taxon>Bacteroidota</taxon>
        <taxon>Cytophagia</taxon>
        <taxon>Cytophagales</taxon>
        <taxon>Spirosomataceae</taxon>
        <taxon>Persicitalea</taxon>
    </lineage>
</organism>
<dbReference type="InterPro" id="IPR050738">
    <property type="entry name" value="Sulfatase"/>
</dbReference>
<comment type="caution">
    <text evidence="6">The sequence shown here is derived from an EMBL/GenBank/DDBJ whole genome shotgun (WGS) entry which is preliminary data.</text>
</comment>
<keyword evidence="3" id="KW-0378">Hydrolase</keyword>
<keyword evidence="2" id="KW-0479">Metal-binding</keyword>
<proteinExistence type="inferred from homology"/>
<dbReference type="Gene3D" id="3.40.720.10">
    <property type="entry name" value="Alkaline Phosphatase, subunit A"/>
    <property type="match status" value="1"/>
</dbReference>
<gene>
    <name evidence="6" type="ORF">GCM10007390_04090</name>
</gene>
<dbReference type="InterPro" id="IPR024607">
    <property type="entry name" value="Sulfatase_CS"/>
</dbReference>
<evidence type="ECO:0000313" key="6">
    <source>
        <dbReference type="EMBL" id="GHB54306.1"/>
    </source>
</evidence>
<dbReference type="PROSITE" id="PS00149">
    <property type="entry name" value="SULFATASE_2"/>
    <property type="match status" value="1"/>
</dbReference>
<keyword evidence="4" id="KW-0106">Calcium</keyword>
<evidence type="ECO:0000256" key="4">
    <source>
        <dbReference type="ARBA" id="ARBA00022837"/>
    </source>
</evidence>
<protein>
    <submittedName>
        <fullName evidence="6">Arylsulfatase</fullName>
    </submittedName>
</protein>
<accession>A0A8J3G896</accession>
<dbReference type="GO" id="GO:0004065">
    <property type="term" value="F:arylsulfatase activity"/>
    <property type="evidence" value="ECO:0007669"/>
    <property type="project" value="TreeGrafter"/>
</dbReference>
<evidence type="ECO:0000256" key="1">
    <source>
        <dbReference type="ARBA" id="ARBA00008779"/>
    </source>
</evidence>
<dbReference type="InterPro" id="IPR017850">
    <property type="entry name" value="Alkaline_phosphatase_core_sf"/>
</dbReference>
<dbReference type="RefSeq" id="WP_189562688.1">
    <property type="nucleotide sequence ID" value="NZ_BMXF01000001.1"/>
</dbReference>
<dbReference type="Proteomes" id="UP000598271">
    <property type="component" value="Unassembled WGS sequence"/>
</dbReference>
<evidence type="ECO:0000256" key="3">
    <source>
        <dbReference type="ARBA" id="ARBA00022801"/>
    </source>
</evidence>
<dbReference type="PANTHER" id="PTHR42693:SF53">
    <property type="entry name" value="ENDO-4-O-SULFATASE"/>
    <property type="match status" value="1"/>
</dbReference>
<dbReference type="PROSITE" id="PS00523">
    <property type="entry name" value="SULFATASE_1"/>
    <property type="match status" value="1"/>
</dbReference>
<dbReference type="SUPFAM" id="SSF53649">
    <property type="entry name" value="Alkaline phosphatase-like"/>
    <property type="match status" value="1"/>
</dbReference>
<evidence type="ECO:0000259" key="5">
    <source>
        <dbReference type="Pfam" id="PF00884"/>
    </source>
</evidence>
<dbReference type="Pfam" id="PF00884">
    <property type="entry name" value="Sulfatase"/>
    <property type="match status" value="1"/>
</dbReference>